<dbReference type="GO" id="GO:0006352">
    <property type="term" value="P:DNA-templated transcription initiation"/>
    <property type="evidence" value="ECO:0007669"/>
    <property type="project" value="InterPro"/>
</dbReference>
<name>A0A414AVH1_9FIRM</name>
<dbReference type="Pfam" id="PF04545">
    <property type="entry name" value="Sigma70_r4"/>
    <property type="match status" value="1"/>
</dbReference>
<dbReference type="AlphaFoldDB" id="A0A414AVH1"/>
<dbReference type="GO" id="GO:0003700">
    <property type="term" value="F:DNA-binding transcription factor activity"/>
    <property type="evidence" value="ECO:0007669"/>
    <property type="project" value="InterPro"/>
</dbReference>
<evidence type="ECO:0000259" key="2">
    <source>
        <dbReference type="Pfam" id="PF04545"/>
    </source>
</evidence>
<reference evidence="3 4" key="1">
    <citation type="submission" date="2018-08" db="EMBL/GenBank/DDBJ databases">
        <title>A genome reference for cultivated species of the human gut microbiota.</title>
        <authorList>
            <person name="Zou Y."/>
            <person name="Xue W."/>
            <person name="Luo G."/>
        </authorList>
    </citation>
    <scope>NUCLEOTIDE SEQUENCE [LARGE SCALE GENOMIC DNA]</scope>
    <source>
        <strain evidence="3 4">AM35-14</strain>
    </source>
</reference>
<dbReference type="EMBL" id="QSHZ01000012">
    <property type="protein sequence ID" value="RHC55694.1"/>
    <property type="molecule type" value="Genomic_DNA"/>
</dbReference>
<sequence>MILTRKLLESYMPNKRLIERNRNKIQDEQMKEIPTVLGKVKGSSPNFPYIEQRFTVMMEEPVEADKQAERIKRLGQEIEQAEKEVDEVEQFISTIEDTRDKEVLSLRYIEGEKVKDVGKQLGYTHGRISQIISKYVKD</sequence>
<dbReference type="InterPro" id="IPR007630">
    <property type="entry name" value="RNA_pol_sigma70_r4"/>
</dbReference>
<dbReference type="InterPro" id="IPR013324">
    <property type="entry name" value="RNA_pol_sigma_r3/r4-like"/>
</dbReference>
<feature type="domain" description="RNA polymerase sigma-70 region 4" evidence="2">
    <location>
        <begin position="98"/>
        <end position="134"/>
    </location>
</feature>
<gene>
    <name evidence="3" type="ORF">DW839_12645</name>
</gene>
<evidence type="ECO:0000313" key="4">
    <source>
        <dbReference type="Proteomes" id="UP000283975"/>
    </source>
</evidence>
<comment type="caution">
    <text evidence="3">The sequence shown here is derived from an EMBL/GenBank/DDBJ whole genome shotgun (WGS) entry which is preliminary data.</text>
</comment>
<evidence type="ECO:0000313" key="3">
    <source>
        <dbReference type="EMBL" id="RHC55694.1"/>
    </source>
</evidence>
<keyword evidence="1" id="KW-0175">Coiled coil</keyword>
<dbReference type="SUPFAM" id="SSF88659">
    <property type="entry name" value="Sigma3 and sigma4 domains of RNA polymerase sigma factors"/>
    <property type="match status" value="1"/>
</dbReference>
<evidence type="ECO:0000256" key="1">
    <source>
        <dbReference type="SAM" id="Coils"/>
    </source>
</evidence>
<protein>
    <submittedName>
        <fullName evidence="3">Sigma-70 family RNA polymerase sigma factor</fullName>
    </submittedName>
</protein>
<accession>A0A414AVH1</accession>
<feature type="coiled-coil region" evidence="1">
    <location>
        <begin position="64"/>
        <end position="98"/>
    </location>
</feature>
<proteinExistence type="predicted"/>
<dbReference type="Gene3D" id="1.20.140.160">
    <property type="match status" value="1"/>
</dbReference>
<organism evidence="3 4">
    <name type="scientific">Enterocloster bolteae</name>
    <dbReference type="NCBI Taxonomy" id="208479"/>
    <lineage>
        <taxon>Bacteria</taxon>
        <taxon>Bacillati</taxon>
        <taxon>Bacillota</taxon>
        <taxon>Clostridia</taxon>
        <taxon>Lachnospirales</taxon>
        <taxon>Lachnospiraceae</taxon>
        <taxon>Enterocloster</taxon>
    </lineage>
</organism>
<dbReference type="Proteomes" id="UP000283975">
    <property type="component" value="Unassembled WGS sequence"/>
</dbReference>